<accession>A0A6A6RI54</accession>
<evidence type="ECO:0000313" key="15">
    <source>
        <dbReference type="Proteomes" id="UP000799753"/>
    </source>
</evidence>
<dbReference type="Gene3D" id="3.40.50.261">
    <property type="entry name" value="Succinyl-CoA synthetase domains"/>
    <property type="match status" value="1"/>
</dbReference>
<dbReference type="EMBL" id="MU006809">
    <property type="protein sequence ID" value="KAF2635189.1"/>
    <property type="molecule type" value="Genomic_DNA"/>
</dbReference>
<evidence type="ECO:0000256" key="10">
    <source>
        <dbReference type="ARBA" id="ARBA00082254"/>
    </source>
</evidence>
<evidence type="ECO:0000256" key="9">
    <source>
        <dbReference type="ARBA" id="ARBA00022946"/>
    </source>
</evidence>
<dbReference type="InterPro" id="IPR005809">
    <property type="entry name" value="Succ_CoA_ligase-like_bsu"/>
</dbReference>
<dbReference type="SUPFAM" id="SSF56059">
    <property type="entry name" value="Glutathione synthetase ATP-binding domain-like"/>
    <property type="match status" value="1"/>
</dbReference>
<evidence type="ECO:0000259" key="12">
    <source>
        <dbReference type="Pfam" id="PF00549"/>
    </source>
</evidence>
<protein>
    <recommendedName>
        <fullName evidence="10">Succinyl-CoA synthetase beta chain</fullName>
    </recommendedName>
</protein>
<dbReference type="GO" id="GO:0005524">
    <property type="term" value="F:ATP binding"/>
    <property type="evidence" value="ECO:0007669"/>
    <property type="project" value="UniProtKB-KW"/>
</dbReference>
<feature type="region of interest" description="Disordered" evidence="11">
    <location>
        <begin position="394"/>
        <end position="415"/>
    </location>
</feature>
<keyword evidence="8" id="KW-0460">Magnesium</keyword>
<keyword evidence="4" id="KW-0436">Ligase</keyword>
<dbReference type="Gene3D" id="3.30.1490.20">
    <property type="entry name" value="ATP-grasp fold, A domain"/>
    <property type="match status" value="1"/>
</dbReference>
<dbReference type="PANTHER" id="PTHR11815:SF1">
    <property type="entry name" value="SUCCINATE--COA LIGASE [ADP-FORMING] SUBUNIT BETA, MITOCHONDRIAL"/>
    <property type="match status" value="1"/>
</dbReference>
<dbReference type="InterPro" id="IPR016102">
    <property type="entry name" value="Succinyl-CoA_synth-like"/>
</dbReference>
<name>A0A6A6RI54_9PLEO</name>
<evidence type="ECO:0000313" key="14">
    <source>
        <dbReference type="EMBL" id="KAF2635189.1"/>
    </source>
</evidence>
<evidence type="ECO:0000256" key="11">
    <source>
        <dbReference type="SAM" id="MobiDB-lite"/>
    </source>
</evidence>
<dbReference type="GO" id="GO:0046872">
    <property type="term" value="F:metal ion binding"/>
    <property type="evidence" value="ECO:0007669"/>
    <property type="project" value="UniProtKB-KW"/>
</dbReference>
<keyword evidence="5" id="KW-0479">Metal-binding</keyword>
<dbReference type="GO" id="GO:0006099">
    <property type="term" value="P:tricarboxylic acid cycle"/>
    <property type="evidence" value="ECO:0007669"/>
    <property type="project" value="UniProtKB-UniPathway"/>
</dbReference>
<reference evidence="14" key="1">
    <citation type="journal article" date="2020" name="Stud. Mycol.">
        <title>101 Dothideomycetes genomes: a test case for predicting lifestyles and emergence of pathogens.</title>
        <authorList>
            <person name="Haridas S."/>
            <person name="Albert R."/>
            <person name="Binder M."/>
            <person name="Bloem J."/>
            <person name="Labutti K."/>
            <person name="Salamov A."/>
            <person name="Andreopoulos B."/>
            <person name="Baker S."/>
            <person name="Barry K."/>
            <person name="Bills G."/>
            <person name="Bluhm B."/>
            <person name="Cannon C."/>
            <person name="Castanera R."/>
            <person name="Culley D."/>
            <person name="Daum C."/>
            <person name="Ezra D."/>
            <person name="Gonzalez J."/>
            <person name="Henrissat B."/>
            <person name="Kuo A."/>
            <person name="Liang C."/>
            <person name="Lipzen A."/>
            <person name="Lutzoni F."/>
            <person name="Magnuson J."/>
            <person name="Mondo S."/>
            <person name="Nolan M."/>
            <person name="Ohm R."/>
            <person name="Pangilinan J."/>
            <person name="Park H.-J."/>
            <person name="Ramirez L."/>
            <person name="Alfaro M."/>
            <person name="Sun H."/>
            <person name="Tritt A."/>
            <person name="Yoshinaga Y."/>
            <person name="Zwiers L.-H."/>
            <person name="Turgeon B."/>
            <person name="Goodwin S."/>
            <person name="Spatafora J."/>
            <person name="Crous P."/>
            <person name="Grigoriev I."/>
        </authorList>
    </citation>
    <scope>NUCLEOTIDE SEQUENCE</scope>
    <source>
        <strain evidence="14">CBS 473.64</strain>
    </source>
</reference>
<evidence type="ECO:0000256" key="4">
    <source>
        <dbReference type="ARBA" id="ARBA00022598"/>
    </source>
</evidence>
<gene>
    <name evidence="14" type="ORF">P280DRAFT_501978</name>
</gene>
<comment type="pathway">
    <text evidence="2">Carbohydrate metabolism; tricarboxylic acid cycle; succinate from succinyl-CoA (ligase route): step 1/1.</text>
</comment>
<dbReference type="Pfam" id="PF08442">
    <property type="entry name" value="ATP-grasp_2"/>
    <property type="match status" value="1"/>
</dbReference>
<dbReference type="AlphaFoldDB" id="A0A6A6RI54"/>
<dbReference type="FunFam" id="3.40.50.261:FF:000001">
    <property type="entry name" value="Succinate--CoA ligase [ADP-forming] subunit beta"/>
    <property type="match status" value="1"/>
</dbReference>
<dbReference type="OrthoDB" id="1664372at2759"/>
<keyword evidence="7" id="KW-0067">ATP-binding</keyword>
<sequence>MAWNHWQLREGSAFNIPVPSGELARTPEASRIAKSLDGPCILKSQILRGGRGKGTFSNGLRGDIQKVYDAASASQTATQMLGHELITKQTGDKGLRVDKIYVAETITYQDEWYLAIAMTIDREKYSPAIILSKSGGFDIESVAKGHPDKLLTFHFSLTQGITSDIVSQIAVSLGTPEKETRHLERILKRMHALFKSKDATLLEINPMVRSTDGSFICLDAKFSFDDAAEKRQPELFAIQDVQQEQGAEIEAAKYGLVYIRLEGNNGNVVNGAGLAMATNDAIAFHGGSSANFLDAGGQATKETMQKAFDIIMRDERVRCIFVNIYGGIIRCDMIAESIIGAAAELGPLRVPVVVRLQGTNSAEGLKMVEDADLGLHTESDFGKAAKLAVQLANSPTQDRDVVGTERDPEVAHSGS</sequence>
<feature type="compositionally biased region" description="Basic and acidic residues" evidence="11">
    <location>
        <begin position="397"/>
        <end position="415"/>
    </location>
</feature>
<keyword evidence="6" id="KW-0547">Nucleotide-binding</keyword>
<organism evidence="14 15">
    <name type="scientific">Massarina eburnea CBS 473.64</name>
    <dbReference type="NCBI Taxonomy" id="1395130"/>
    <lineage>
        <taxon>Eukaryota</taxon>
        <taxon>Fungi</taxon>
        <taxon>Dikarya</taxon>
        <taxon>Ascomycota</taxon>
        <taxon>Pezizomycotina</taxon>
        <taxon>Dothideomycetes</taxon>
        <taxon>Pleosporomycetidae</taxon>
        <taxon>Pleosporales</taxon>
        <taxon>Massarineae</taxon>
        <taxon>Massarinaceae</taxon>
        <taxon>Massarina</taxon>
    </lineage>
</organism>
<dbReference type="GO" id="GO:0006104">
    <property type="term" value="P:succinyl-CoA metabolic process"/>
    <property type="evidence" value="ECO:0007669"/>
    <property type="project" value="TreeGrafter"/>
</dbReference>
<evidence type="ECO:0000256" key="3">
    <source>
        <dbReference type="ARBA" id="ARBA00022532"/>
    </source>
</evidence>
<dbReference type="SUPFAM" id="SSF52210">
    <property type="entry name" value="Succinyl-CoA synthetase domains"/>
    <property type="match status" value="1"/>
</dbReference>
<keyword evidence="9" id="KW-0809">Transit peptide</keyword>
<dbReference type="Proteomes" id="UP000799753">
    <property type="component" value="Unassembled WGS sequence"/>
</dbReference>
<evidence type="ECO:0000256" key="1">
    <source>
        <dbReference type="ARBA" id="ARBA00001946"/>
    </source>
</evidence>
<keyword evidence="3" id="KW-0816">Tricarboxylic acid cycle</keyword>
<dbReference type="Gene3D" id="3.30.470.20">
    <property type="entry name" value="ATP-grasp fold, B domain"/>
    <property type="match status" value="1"/>
</dbReference>
<dbReference type="InterPro" id="IPR005811">
    <property type="entry name" value="SUCC_ACL_C"/>
</dbReference>
<dbReference type="FunFam" id="3.30.470.20:FF:000002">
    <property type="entry name" value="Succinate--CoA ligase [ADP-forming] subunit beta"/>
    <property type="match status" value="1"/>
</dbReference>
<evidence type="ECO:0000256" key="2">
    <source>
        <dbReference type="ARBA" id="ARBA00005064"/>
    </source>
</evidence>
<dbReference type="PIRSF" id="PIRSF001554">
    <property type="entry name" value="SucCS_beta"/>
    <property type="match status" value="1"/>
</dbReference>
<dbReference type="GO" id="GO:0042709">
    <property type="term" value="C:succinate-CoA ligase complex"/>
    <property type="evidence" value="ECO:0007669"/>
    <property type="project" value="TreeGrafter"/>
</dbReference>
<dbReference type="UniPathway" id="UPA00223">
    <property type="reaction ID" value="UER00999"/>
</dbReference>
<dbReference type="GO" id="GO:0005739">
    <property type="term" value="C:mitochondrion"/>
    <property type="evidence" value="ECO:0007669"/>
    <property type="project" value="TreeGrafter"/>
</dbReference>
<dbReference type="Pfam" id="PF00549">
    <property type="entry name" value="Ligase_CoA"/>
    <property type="match status" value="1"/>
</dbReference>
<keyword evidence="15" id="KW-1185">Reference proteome</keyword>
<dbReference type="InterPro" id="IPR013815">
    <property type="entry name" value="ATP_grasp_subdomain_1"/>
</dbReference>
<evidence type="ECO:0000256" key="8">
    <source>
        <dbReference type="ARBA" id="ARBA00022842"/>
    </source>
</evidence>
<evidence type="ECO:0000256" key="6">
    <source>
        <dbReference type="ARBA" id="ARBA00022741"/>
    </source>
</evidence>
<dbReference type="PANTHER" id="PTHR11815">
    <property type="entry name" value="SUCCINYL-COA SYNTHETASE BETA CHAIN"/>
    <property type="match status" value="1"/>
</dbReference>
<dbReference type="InterPro" id="IPR013650">
    <property type="entry name" value="ATP-grasp_succ-CoA_synth-type"/>
</dbReference>
<feature type="domain" description="ATP-citrate synthase/succinyl-CoA ligase C-terminal" evidence="12">
    <location>
        <begin position="268"/>
        <end position="378"/>
    </location>
</feature>
<dbReference type="NCBIfam" id="NF001913">
    <property type="entry name" value="PRK00696.1"/>
    <property type="match status" value="1"/>
</dbReference>
<evidence type="ECO:0000259" key="13">
    <source>
        <dbReference type="Pfam" id="PF08442"/>
    </source>
</evidence>
<evidence type="ECO:0000256" key="5">
    <source>
        <dbReference type="ARBA" id="ARBA00022723"/>
    </source>
</evidence>
<feature type="domain" description="ATP-grasp fold succinyl-CoA synthetase-type" evidence="13">
    <location>
        <begin position="13"/>
        <end position="208"/>
    </location>
</feature>
<proteinExistence type="predicted"/>
<comment type="cofactor">
    <cofactor evidence="1">
        <name>Mg(2+)</name>
        <dbReference type="ChEBI" id="CHEBI:18420"/>
    </cofactor>
</comment>
<dbReference type="GO" id="GO:0004775">
    <property type="term" value="F:succinate-CoA ligase (ADP-forming) activity"/>
    <property type="evidence" value="ECO:0007669"/>
    <property type="project" value="TreeGrafter"/>
</dbReference>
<evidence type="ECO:0000256" key="7">
    <source>
        <dbReference type="ARBA" id="ARBA00022840"/>
    </source>
</evidence>